<comment type="subcellular location">
    <subcellularLocation>
        <location evidence="1">Cell membrane</location>
        <topology evidence="1">Multi-pass membrane protein</topology>
    </subcellularLocation>
</comment>
<feature type="transmembrane region" description="Helical" evidence="6">
    <location>
        <begin position="411"/>
        <end position="431"/>
    </location>
</feature>
<evidence type="ECO:0000313" key="9">
    <source>
        <dbReference type="Proteomes" id="UP001595851"/>
    </source>
</evidence>
<evidence type="ECO:0000313" key="8">
    <source>
        <dbReference type="EMBL" id="MFC4011285.1"/>
    </source>
</evidence>
<feature type="transmembrane region" description="Helical" evidence="6">
    <location>
        <begin position="378"/>
        <end position="399"/>
    </location>
</feature>
<feature type="transmembrane region" description="Helical" evidence="6">
    <location>
        <begin position="223"/>
        <end position="245"/>
    </location>
</feature>
<dbReference type="InterPro" id="IPR019108">
    <property type="entry name" value="Caa3_assmbl_CtaG-rel"/>
</dbReference>
<feature type="transmembrane region" description="Helical" evidence="6">
    <location>
        <begin position="296"/>
        <end position="317"/>
    </location>
</feature>
<name>A0ABV8GBG3_9ACTN</name>
<dbReference type="InterPro" id="IPR008457">
    <property type="entry name" value="Cu-R_CopD_dom"/>
</dbReference>
<feature type="transmembrane region" description="Helical" evidence="6">
    <location>
        <begin position="452"/>
        <end position="474"/>
    </location>
</feature>
<protein>
    <submittedName>
        <fullName evidence="8">Cytochrome c oxidase assembly protein</fullName>
    </submittedName>
</protein>
<dbReference type="Pfam" id="PF05425">
    <property type="entry name" value="CopD"/>
    <property type="match status" value="1"/>
</dbReference>
<feature type="transmembrane region" description="Helical" evidence="6">
    <location>
        <begin position="158"/>
        <end position="178"/>
    </location>
</feature>
<dbReference type="EMBL" id="JBHSBI010000015">
    <property type="protein sequence ID" value="MFC4011285.1"/>
    <property type="molecule type" value="Genomic_DNA"/>
</dbReference>
<evidence type="ECO:0000256" key="5">
    <source>
        <dbReference type="ARBA" id="ARBA00023136"/>
    </source>
</evidence>
<dbReference type="Pfam" id="PF09678">
    <property type="entry name" value="Caa3_CtaG"/>
    <property type="match status" value="1"/>
</dbReference>
<dbReference type="PANTHER" id="PTHR34820">
    <property type="entry name" value="INNER MEMBRANE PROTEIN YEBZ"/>
    <property type="match status" value="1"/>
</dbReference>
<feature type="transmembrane region" description="Helical" evidence="6">
    <location>
        <begin position="87"/>
        <end position="110"/>
    </location>
</feature>
<dbReference type="Proteomes" id="UP001595851">
    <property type="component" value="Unassembled WGS sequence"/>
</dbReference>
<feature type="domain" description="Copper resistance protein D" evidence="7">
    <location>
        <begin position="219"/>
        <end position="317"/>
    </location>
</feature>
<gene>
    <name evidence="8" type="ORF">ACFOY2_28940</name>
</gene>
<evidence type="ECO:0000256" key="4">
    <source>
        <dbReference type="ARBA" id="ARBA00022989"/>
    </source>
</evidence>
<dbReference type="PANTHER" id="PTHR34820:SF4">
    <property type="entry name" value="INNER MEMBRANE PROTEIN YEBZ"/>
    <property type="match status" value="1"/>
</dbReference>
<sequence>MKARTSTTVAIAAAGLITLVAALQFGGGMIETEIPGLPSAGPLTNWGLPVARFWMDVCAVACIGTLLAAVVLAPSGSPESSACTRAAGWWALGLAAGAAVSYVLTVSSMIPMPVANLLAFPDLLGFGASIPQTQALLIVLATATVLVPITIVPRFPGWIRLALAAFAILPPAYVGHAASSGAHDVAVSAMVSHLLGVSAWVGGLAAVLVHFRRSERLATVLPRFSTIALCCFAAVALSGLVGAWVRLSTPADLWQTSYGLLLLAKTATLGLLAWFGLSHRRRTVLGIAERSVRHTFVRLAAGEVTVMAVAMGLAVGLSTTPPPVSGHESAAPPPSFTPIALITEFRLDPTVLLLLALPAIGYLIGVRRLPSWPAGRTLSWYAGLALIALVLFGGGAGYAGTVPYVHAVQHVVLSVIAPVLLCLGAPITLAAQATTAASQYGHLGSRMLAWRITHPAVLLLAGALPGILLYGTAWLPWSLSDWAARLATQALFVCSGLLVFWVVAGVDPLPRAFPATARAWLLAAVAVGQLGLGAALMLGPQLAPGRPPSPGVDLLADQRLAGAVFLLLPLPPLAVLAVRLTGRPSGRARAALRTDALA</sequence>
<feature type="transmembrane region" description="Helical" evidence="6">
    <location>
        <begin position="53"/>
        <end position="75"/>
    </location>
</feature>
<proteinExistence type="predicted"/>
<keyword evidence="9" id="KW-1185">Reference proteome</keyword>
<feature type="transmembrane region" description="Helical" evidence="6">
    <location>
        <begin position="190"/>
        <end position="211"/>
    </location>
</feature>
<evidence type="ECO:0000256" key="2">
    <source>
        <dbReference type="ARBA" id="ARBA00022475"/>
    </source>
</evidence>
<dbReference type="RefSeq" id="WP_379531240.1">
    <property type="nucleotide sequence ID" value="NZ_JBHSBI010000015.1"/>
</dbReference>
<keyword evidence="2" id="KW-1003">Cell membrane</keyword>
<feature type="transmembrane region" description="Helical" evidence="6">
    <location>
        <begin position="257"/>
        <end position="275"/>
    </location>
</feature>
<keyword evidence="4 6" id="KW-1133">Transmembrane helix</keyword>
<reference evidence="9" key="1">
    <citation type="journal article" date="2019" name="Int. J. Syst. Evol. Microbiol.">
        <title>The Global Catalogue of Microorganisms (GCM) 10K type strain sequencing project: providing services to taxonomists for standard genome sequencing and annotation.</title>
        <authorList>
            <consortium name="The Broad Institute Genomics Platform"/>
            <consortium name="The Broad Institute Genome Sequencing Center for Infectious Disease"/>
            <person name="Wu L."/>
            <person name="Ma J."/>
        </authorList>
    </citation>
    <scope>NUCLEOTIDE SEQUENCE [LARGE SCALE GENOMIC DNA]</scope>
    <source>
        <strain evidence="9">TBRC 1276</strain>
    </source>
</reference>
<evidence type="ECO:0000259" key="7">
    <source>
        <dbReference type="Pfam" id="PF05425"/>
    </source>
</evidence>
<feature type="transmembrane region" description="Helical" evidence="6">
    <location>
        <begin position="486"/>
        <end position="507"/>
    </location>
</feature>
<keyword evidence="5 6" id="KW-0472">Membrane</keyword>
<organism evidence="8 9">
    <name type="scientific">Nonomuraea purpurea</name>
    <dbReference type="NCBI Taxonomy" id="1849276"/>
    <lineage>
        <taxon>Bacteria</taxon>
        <taxon>Bacillati</taxon>
        <taxon>Actinomycetota</taxon>
        <taxon>Actinomycetes</taxon>
        <taxon>Streptosporangiales</taxon>
        <taxon>Streptosporangiaceae</taxon>
        <taxon>Nonomuraea</taxon>
    </lineage>
</organism>
<evidence type="ECO:0000256" key="1">
    <source>
        <dbReference type="ARBA" id="ARBA00004651"/>
    </source>
</evidence>
<dbReference type="InterPro" id="IPR032694">
    <property type="entry name" value="CopC/D"/>
</dbReference>
<evidence type="ECO:0000256" key="3">
    <source>
        <dbReference type="ARBA" id="ARBA00022692"/>
    </source>
</evidence>
<accession>A0ABV8GBG3</accession>
<feature type="transmembrane region" description="Helical" evidence="6">
    <location>
        <begin position="519"/>
        <end position="540"/>
    </location>
</feature>
<feature type="transmembrane region" description="Helical" evidence="6">
    <location>
        <begin position="130"/>
        <end position="151"/>
    </location>
</feature>
<evidence type="ECO:0000256" key="6">
    <source>
        <dbReference type="SAM" id="Phobius"/>
    </source>
</evidence>
<feature type="transmembrane region" description="Helical" evidence="6">
    <location>
        <begin position="350"/>
        <end position="366"/>
    </location>
</feature>
<keyword evidence="3 6" id="KW-0812">Transmembrane</keyword>
<comment type="caution">
    <text evidence="8">The sequence shown here is derived from an EMBL/GenBank/DDBJ whole genome shotgun (WGS) entry which is preliminary data.</text>
</comment>
<feature type="transmembrane region" description="Helical" evidence="6">
    <location>
        <begin position="560"/>
        <end position="580"/>
    </location>
</feature>